<dbReference type="InterPro" id="IPR036105">
    <property type="entry name" value="DiNase_FeMo-co_biosyn_sf"/>
</dbReference>
<protein>
    <submittedName>
        <fullName evidence="4">Nitrogen fixation protein NifX</fullName>
    </submittedName>
</protein>
<evidence type="ECO:0000313" key="4">
    <source>
        <dbReference type="EMBL" id="RQH34453.1"/>
    </source>
</evidence>
<dbReference type="OrthoDB" id="9797941at2"/>
<dbReference type="Gene3D" id="3.30.420.130">
    <property type="entry name" value="Dinitrogenase iron-molybdenum cofactor biosynthesis domain"/>
    <property type="match status" value="1"/>
</dbReference>
<dbReference type="RefSeq" id="WP_124146408.1">
    <property type="nucleotide sequence ID" value="NZ_CAWOKI010000156.1"/>
</dbReference>
<keyword evidence="5" id="KW-1185">Reference proteome</keyword>
<dbReference type="GO" id="GO:0009399">
    <property type="term" value="P:nitrogen fixation"/>
    <property type="evidence" value="ECO:0007669"/>
    <property type="project" value="InterPro"/>
</dbReference>
<dbReference type="Proteomes" id="UP000269154">
    <property type="component" value="Unassembled WGS sequence"/>
</dbReference>
<gene>
    <name evidence="4" type="primary">nifX</name>
    <name evidence="4" type="ORF">D5R40_20880</name>
</gene>
<keyword evidence="2" id="KW-0535">Nitrogen fixation</keyword>
<feature type="domain" description="Dinitrogenase iron-molybdenum cofactor biosynthesis" evidence="3">
    <location>
        <begin position="12"/>
        <end position="108"/>
    </location>
</feature>
<dbReference type="Pfam" id="PF02579">
    <property type="entry name" value="Nitro_FeMo-Co"/>
    <property type="match status" value="1"/>
</dbReference>
<name>A0A3N6P756_9CYAN</name>
<proteinExistence type="inferred from homology"/>
<dbReference type="GO" id="GO:0051540">
    <property type="term" value="F:metal cluster binding"/>
    <property type="evidence" value="ECO:0007669"/>
    <property type="project" value="InterPro"/>
</dbReference>
<comment type="caution">
    <text evidence="4">The sequence shown here is derived from an EMBL/GenBank/DDBJ whole genome shotgun (WGS) entry which is preliminary data.</text>
</comment>
<accession>A0A3N6P756</accession>
<evidence type="ECO:0000256" key="1">
    <source>
        <dbReference type="ARBA" id="ARBA00010285"/>
    </source>
</evidence>
<dbReference type="InterPro" id="IPR003731">
    <property type="entry name" value="Di-Nase_FeMo-co_biosynth"/>
</dbReference>
<dbReference type="InterPro" id="IPR013480">
    <property type="entry name" value="NifX"/>
</dbReference>
<evidence type="ECO:0000259" key="3">
    <source>
        <dbReference type="Pfam" id="PF02579"/>
    </source>
</evidence>
<dbReference type="CDD" id="cd00853">
    <property type="entry name" value="NifX"/>
    <property type="match status" value="1"/>
</dbReference>
<comment type="similarity">
    <text evidence="1">Belongs to the NifX/NifY family.</text>
</comment>
<sequence length="139" mass="15349">MKVAFATSDFIHIDGHFGSAKQMALYEVDDKGYETLEPLVFGGNLNQDAPKQDKLEKLHAKVEALLDCTIVYVLEIGGPAAGRLINKKVTPMKSKSPEDKITDLLDRLVETLKGSPPPWLRKALQKTSESDLEAVLEEV</sequence>
<evidence type="ECO:0000256" key="2">
    <source>
        <dbReference type="ARBA" id="ARBA00023231"/>
    </source>
</evidence>
<dbReference type="NCBIfam" id="TIGR02663">
    <property type="entry name" value="nifX"/>
    <property type="match status" value="1"/>
</dbReference>
<dbReference type="AlphaFoldDB" id="A0A3N6P756"/>
<dbReference type="InterPro" id="IPR051840">
    <property type="entry name" value="NifX/NifY_domain"/>
</dbReference>
<dbReference type="EMBL" id="RCBY01000136">
    <property type="protein sequence ID" value="RQH34453.1"/>
    <property type="molecule type" value="Genomic_DNA"/>
</dbReference>
<dbReference type="InterPro" id="IPR034169">
    <property type="entry name" value="NifX-like"/>
</dbReference>
<dbReference type="PANTHER" id="PTHR33937">
    <property type="entry name" value="IRON-MOLYBDENUM PROTEIN-RELATED-RELATED"/>
    <property type="match status" value="1"/>
</dbReference>
<evidence type="ECO:0000313" key="5">
    <source>
        <dbReference type="Proteomes" id="UP000269154"/>
    </source>
</evidence>
<dbReference type="PANTHER" id="PTHR33937:SF1">
    <property type="entry name" value="IRON-MOLIBDENUM COFACTOR PROCESSING PROTEIN"/>
    <property type="match status" value="1"/>
</dbReference>
<organism evidence="4 5">
    <name type="scientific">Okeania hirsuta</name>
    <dbReference type="NCBI Taxonomy" id="1458930"/>
    <lineage>
        <taxon>Bacteria</taxon>
        <taxon>Bacillati</taxon>
        <taxon>Cyanobacteriota</taxon>
        <taxon>Cyanophyceae</taxon>
        <taxon>Oscillatoriophycideae</taxon>
        <taxon>Oscillatoriales</taxon>
        <taxon>Microcoleaceae</taxon>
        <taxon>Okeania</taxon>
    </lineage>
</organism>
<dbReference type="SUPFAM" id="SSF53146">
    <property type="entry name" value="Nitrogenase accessory factor-like"/>
    <property type="match status" value="1"/>
</dbReference>
<reference evidence="4 5" key="1">
    <citation type="journal article" date="2018" name="ACS Chem. Biol.">
        <title>Ketoreductase domain dysfunction expands chemodiversity: malyngamide biosynthesis in the cyanobacterium Okeania hirsuta.</title>
        <authorList>
            <person name="Moss N.A."/>
            <person name="Leao T."/>
            <person name="Rankin M."/>
            <person name="McCullough T.M."/>
            <person name="Qu P."/>
            <person name="Korobeynikov A."/>
            <person name="Smith J.L."/>
            <person name="Gerwick L."/>
            <person name="Gerwick W.H."/>
        </authorList>
    </citation>
    <scope>NUCLEOTIDE SEQUENCE [LARGE SCALE GENOMIC DNA]</scope>
    <source>
        <strain evidence="4 5">PAB10Feb10-1</strain>
    </source>
</reference>